<feature type="transmembrane region" description="Helical" evidence="8">
    <location>
        <begin position="378"/>
        <end position="399"/>
    </location>
</feature>
<dbReference type="InterPro" id="IPR018076">
    <property type="entry name" value="T2SS_GspF_dom"/>
</dbReference>
<feature type="transmembrane region" description="Helical" evidence="8">
    <location>
        <begin position="171"/>
        <end position="193"/>
    </location>
</feature>
<evidence type="ECO:0000313" key="11">
    <source>
        <dbReference type="Proteomes" id="UP000176547"/>
    </source>
</evidence>
<protein>
    <recommendedName>
        <fullName evidence="9">Type II secretion system protein GspF domain-containing protein</fullName>
    </recommendedName>
</protein>
<evidence type="ECO:0000256" key="2">
    <source>
        <dbReference type="ARBA" id="ARBA00005745"/>
    </source>
</evidence>
<dbReference type="PANTHER" id="PTHR30012:SF0">
    <property type="entry name" value="TYPE II SECRETION SYSTEM PROTEIN F-RELATED"/>
    <property type="match status" value="1"/>
</dbReference>
<dbReference type="EMBL" id="MFEG01000021">
    <property type="protein sequence ID" value="OGE75954.1"/>
    <property type="molecule type" value="Genomic_DNA"/>
</dbReference>
<proteinExistence type="inferred from homology"/>
<organism evidence="10 11">
    <name type="scientific">Candidatus Doudnabacteria bacterium RIFCSPHIGHO2_01_52_17</name>
    <dbReference type="NCBI Taxonomy" id="1817820"/>
    <lineage>
        <taxon>Bacteria</taxon>
        <taxon>Candidatus Doudnaibacteriota</taxon>
    </lineage>
</organism>
<dbReference type="AlphaFoldDB" id="A0A1F5NEF8"/>
<dbReference type="InterPro" id="IPR003004">
    <property type="entry name" value="GspF/PilC"/>
</dbReference>
<sequence>MPTFSYTARDRDGGVVSDTADAASREVLAAGLRTQGLLPTSIVEKQARLFQIGSTFQKMFAHVSLLEKLTFINNLAVTMRAGLPVSKALHVLTKQMPNPYFRNITAAIAHDVETGKSLAESMSAYPRVFTPIITNMVRVGEESGDLDKTLEYLGTQISRDYNLLRRTKGALTYPAVVMVALVIIGYLMFTYVLPKLTETFKEFDTELPALTKIIIATVDIFSQYSIFVVFVLIALLVGFIYWKRTSSGRLVLHRVNLSLPVIGKLVKKLNMARFTIIFSGLLRSGMSIVEALRITSSTVGNVYYQSALADASDKVKIGIDLVTALEKYPKLFAPMVTQMIQVGEESGTMEKVLVEVSNFYEAEIEDTVKNLSSIIEPILVMVIGAVVGVLAVGLILPIYNIGQNI</sequence>
<keyword evidence="6 8" id="KW-1133">Transmembrane helix</keyword>
<dbReference type="Proteomes" id="UP000176547">
    <property type="component" value="Unassembled WGS sequence"/>
</dbReference>
<evidence type="ECO:0000256" key="6">
    <source>
        <dbReference type="ARBA" id="ARBA00022989"/>
    </source>
</evidence>
<keyword evidence="7 8" id="KW-0472">Membrane</keyword>
<feature type="domain" description="Type II secretion system protein GspF" evidence="9">
    <location>
        <begin position="275"/>
        <end position="397"/>
    </location>
</feature>
<dbReference type="FunFam" id="1.20.81.30:FF:000001">
    <property type="entry name" value="Type II secretion system protein F"/>
    <property type="match status" value="2"/>
</dbReference>
<dbReference type="PANTHER" id="PTHR30012">
    <property type="entry name" value="GENERAL SECRETION PATHWAY PROTEIN"/>
    <property type="match status" value="1"/>
</dbReference>
<comment type="caution">
    <text evidence="10">The sequence shown here is derived from an EMBL/GenBank/DDBJ whole genome shotgun (WGS) entry which is preliminary data.</text>
</comment>
<keyword evidence="5 8" id="KW-0812">Transmembrane</keyword>
<keyword evidence="4" id="KW-0997">Cell inner membrane</keyword>
<evidence type="ECO:0000259" key="9">
    <source>
        <dbReference type="Pfam" id="PF00482"/>
    </source>
</evidence>
<evidence type="ECO:0000256" key="7">
    <source>
        <dbReference type="ARBA" id="ARBA00023136"/>
    </source>
</evidence>
<reference evidence="10 11" key="1">
    <citation type="journal article" date="2016" name="Nat. Commun.">
        <title>Thousands of microbial genomes shed light on interconnected biogeochemical processes in an aquifer system.</title>
        <authorList>
            <person name="Anantharaman K."/>
            <person name="Brown C.T."/>
            <person name="Hug L.A."/>
            <person name="Sharon I."/>
            <person name="Castelle C.J."/>
            <person name="Probst A.J."/>
            <person name="Thomas B.C."/>
            <person name="Singh A."/>
            <person name="Wilkins M.J."/>
            <person name="Karaoz U."/>
            <person name="Brodie E.L."/>
            <person name="Williams K.H."/>
            <person name="Hubbard S.S."/>
            <person name="Banfield J.F."/>
        </authorList>
    </citation>
    <scope>NUCLEOTIDE SEQUENCE [LARGE SCALE GENOMIC DNA]</scope>
</reference>
<dbReference type="InterPro" id="IPR042094">
    <property type="entry name" value="T2SS_GspF_sf"/>
</dbReference>
<dbReference type="Pfam" id="PF00482">
    <property type="entry name" value="T2SSF"/>
    <property type="match status" value="2"/>
</dbReference>
<feature type="transmembrane region" description="Helical" evidence="8">
    <location>
        <begin position="213"/>
        <end position="242"/>
    </location>
</feature>
<dbReference type="PRINTS" id="PR00812">
    <property type="entry name" value="BCTERIALGSPF"/>
</dbReference>
<evidence type="ECO:0000256" key="3">
    <source>
        <dbReference type="ARBA" id="ARBA00022475"/>
    </source>
</evidence>
<evidence type="ECO:0000256" key="1">
    <source>
        <dbReference type="ARBA" id="ARBA00004429"/>
    </source>
</evidence>
<gene>
    <name evidence="10" type="ORF">A3K06_01085</name>
</gene>
<accession>A0A1F5NEF8</accession>
<dbReference type="GO" id="GO:0005886">
    <property type="term" value="C:plasma membrane"/>
    <property type="evidence" value="ECO:0007669"/>
    <property type="project" value="UniProtKB-SubCell"/>
</dbReference>
<keyword evidence="3" id="KW-1003">Cell membrane</keyword>
<feature type="domain" description="Type II secretion system protein GspF" evidence="9">
    <location>
        <begin position="71"/>
        <end position="194"/>
    </location>
</feature>
<evidence type="ECO:0000313" key="10">
    <source>
        <dbReference type="EMBL" id="OGE75954.1"/>
    </source>
</evidence>
<evidence type="ECO:0000256" key="4">
    <source>
        <dbReference type="ARBA" id="ARBA00022519"/>
    </source>
</evidence>
<evidence type="ECO:0000256" key="5">
    <source>
        <dbReference type="ARBA" id="ARBA00022692"/>
    </source>
</evidence>
<dbReference type="GO" id="GO:0015628">
    <property type="term" value="P:protein secretion by the type II secretion system"/>
    <property type="evidence" value="ECO:0007669"/>
    <property type="project" value="TreeGrafter"/>
</dbReference>
<name>A0A1F5NEF8_9BACT</name>
<evidence type="ECO:0000256" key="8">
    <source>
        <dbReference type="SAM" id="Phobius"/>
    </source>
</evidence>
<comment type="subcellular location">
    <subcellularLocation>
        <location evidence="1">Cell inner membrane</location>
        <topology evidence="1">Multi-pass membrane protein</topology>
    </subcellularLocation>
</comment>
<comment type="similarity">
    <text evidence="2">Belongs to the GSP F family.</text>
</comment>
<dbReference type="Gene3D" id="1.20.81.30">
    <property type="entry name" value="Type II secretion system (T2SS), domain F"/>
    <property type="match status" value="2"/>
</dbReference>